<proteinExistence type="predicted"/>
<dbReference type="GeneID" id="65536983"/>
<gene>
    <name evidence="3" type="ORF">A4V02_08900</name>
</gene>
<dbReference type="RefSeq" id="WP_068961134.1">
    <property type="nucleotide sequence ID" value="NZ_CANBFH010000002.1"/>
</dbReference>
<name>A0A1B1SAK5_9BACT</name>
<accession>A0A1Z2XI10</accession>
<evidence type="ECO:0000313" key="3">
    <source>
        <dbReference type="EMBL" id="ANU63834.1"/>
    </source>
</evidence>
<organism evidence="3 4">
    <name type="scientific">Muribaculum intestinale</name>
    <dbReference type="NCBI Taxonomy" id="1796646"/>
    <lineage>
        <taxon>Bacteria</taxon>
        <taxon>Pseudomonadati</taxon>
        <taxon>Bacteroidota</taxon>
        <taxon>Bacteroidia</taxon>
        <taxon>Bacteroidales</taxon>
        <taxon>Muribaculaceae</taxon>
        <taxon>Muribaculum</taxon>
    </lineage>
</organism>
<dbReference type="InterPro" id="IPR025049">
    <property type="entry name" value="Mfa-like_1"/>
</dbReference>
<dbReference type="KEGG" id="pary:A4V02_08900"/>
<dbReference type="Pfam" id="PF13149">
    <property type="entry name" value="Mfa_like_1"/>
    <property type="match status" value="1"/>
</dbReference>
<evidence type="ECO:0000256" key="2">
    <source>
        <dbReference type="SAM" id="SignalP"/>
    </source>
</evidence>
<feature type="signal peptide" evidence="2">
    <location>
        <begin position="1"/>
        <end position="18"/>
    </location>
</feature>
<evidence type="ECO:0000313" key="4">
    <source>
        <dbReference type="Proteomes" id="UP000186351"/>
    </source>
</evidence>
<keyword evidence="2" id="KW-0732">Signal</keyword>
<reference evidence="4" key="1">
    <citation type="submission" date="2016-04" db="EMBL/GenBank/DDBJ databases">
        <title>Complete Genome Sequences of Twelve Strains of a Stable Defined Moderately Diverse Mouse Microbiota 2 (sDMDMm2).</title>
        <authorList>
            <person name="Uchimura Y."/>
            <person name="Wyss M."/>
            <person name="Brugiroux S."/>
            <person name="Limenitakis J.P."/>
            <person name="Stecher B."/>
            <person name="McCoy K.D."/>
            <person name="Macpherson A.J."/>
        </authorList>
    </citation>
    <scope>NUCLEOTIDE SEQUENCE [LARGE SCALE GENOMIC DNA]</scope>
    <source>
        <strain evidence="4">YL27</strain>
    </source>
</reference>
<sequence>MNRIYKGIIMLSAVAISAATTGCSDDFENDLRTSGNVIFNIDAPTQWTGGNDDTDNSASRCISIEATDTSDGDTPLYLHTFEADNQATVPAAQSRGALAKSVSSFSLSAICYPGEYPSDEADITWTPDFAYNLTYTVNGSTAAGTTLQWPAGGKVRFFAFAPIADNSHSDAAGVFTLSPSTQPGSPKITYTVPTDVKKQTDIMAACTDATSPDVTLNFRHALTAVKIVAASDMLPGKITDVEISGVYGSGTFTPTPAGGTWVPAAAKATYKVTRDLTLSPEESNSGYKPAGDTGNKKGEIIGDIPDKTEVTGETGDLTMLLIPQTLPEGARLTIKFTDDLTGTARTLSASLAGKTWPAGKIVTYSLSPSSIHITPTVLFSKDPATDVLPYSGAWHDSEIKAYVAVTQNGVNGIQYIELPRPDIEYSLDGGTSWESTPAVYDPDPASDATASASETAQRMVEWHESPDGFTLYKGTFALAPQSDFTTLSGTLTKRATCKGTRENPHNLLDDTKGETANCYLVDQPGYYCFPIVYGNAYNNPAAYTVNQNTTSPGMTYFVDYKCRQISSHAPAESDIKDAVLAWQDAPDLIDEVEILDKNQPIAGLKWIRFRVRKHSITQGNALLVARDPAGEIVWSWHIWVTQHRDEWMVQGKAACHKLESRTGSSTSSTPTGNTYYLTACNLGYCDPHNGNDSRKIRIRFRLDCSKITGSSTPVACNSFYIYKDGKASGKKIDCTTTPFTQAEFKGSLGGDNTYYQWGRKDPMLGGIYNDKTDIYNIDTSSPNYTEMSMENKPTFNAYNKDGVSYDFSRNKPGTSISDLGEERGVTIDYTIKYPYRFVMSKYDDKIKDSNGKNFSRYRNHWHTLYKVDKDVNIPSYISGNNGDMFQMWNPAATDKKANEQTVTKSIYDPCPAGYHVPQANVFSALAASADKASENKAYQLADYKTSAKFSDHAWTVTYPGGSIRFPATGMRNMSLRYTVFGTMTKYTASRADDFTDKYSLKDQTYPAFRMITYVSTSSLNGEQTMVYLIDNRFEYYYNGALQTTCQSHYKAEDINRNTLVPATACTTSNNSYGLTVRPVHD</sequence>
<dbReference type="OrthoDB" id="1164152at2"/>
<dbReference type="Proteomes" id="UP000186351">
    <property type="component" value="Chromosome"/>
</dbReference>
<dbReference type="STRING" id="1796646.A4V02_08900"/>
<dbReference type="CDD" id="cd13120">
    <property type="entry name" value="BF2867_like_N"/>
    <property type="match status" value="1"/>
</dbReference>
<dbReference type="CDD" id="cd13121">
    <property type="entry name" value="BF2867_like_C"/>
    <property type="match status" value="1"/>
</dbReference>
<dbReference type="AlphaFoldDB" id="A0A1B1SAK5"/>
<keyword evidence="4" id="KW-1185">Reference proteome</keyword>
<feature type="chain" id="PRO_5008529422" description="Fimbrillin family protein" evidence="2">
    <location>
        <begin position="19"/>
        <end position="1081"/>
    </location>
</feature>
<evidence type="ECO:0008006" key="5">
    <source>
        <dbReference type="Google" id="ProtNLM"/>
    </source>
</evidence>
<protein>
    <recommendedName>
        <fullName evidence="5">Fimbrillin family protein</fullName>
    </recommendedName>
</protein>
<feature type="compositionally biased region" description="Basic and acidic residues" evidence="1">
    <location>
        <begin position="294"/>
        <end position="308"/>
    </location>
</feature>
<evidence type="ECO:0000256" key="1">
    <source>
        <dbReference type="SAM" id="MobiDB-lite"/>
    </source>
</evidence>
<dbReference type="EMBL" id="CP015402">
    <property type="protein sequence ID" value="ANU63834.1"/>
    <property type="molecule type" value="Genomic_DNA"/>
</dbReference>
<accession>A0A1B1SAK5</accession>
<dbReference type="PROSITE" id="PS51257">
    <property type="entry name" value="PROKAR_LIPOPROTEIN"/>
    <property type="match status" value="1"/>
</dbReference>
<feature type="region of interest" description="Disordered" evidence="1">
    <location>
        <begin position="279"/>
        <end position="308"/>
    </location>
</feature>